<evidence type="ECO:0000313" key="1">
    <source>
        <dbReference type="EMBL" id="KKN09290.1"/>
    </source>
</evidence>
<comment type="caution">
    <text evidence="1">The sequence shown here is derived from an EMBL/GenBank/DDBJ whole genome shotgun (WGS) entry which is preliminary data.</text>
</comment>
<accession>A0A0F9MPQ0</accession>
<gene>
    <name evidence="1" type="ORF">LCGC14_1048160</name>
</gene>
<name>A0A0F9MPQ0_9ZZZZ</name>
<organism evidence="1">
    <name type="scientific">marine sediment metagenome</name>
    <dbReference type="NCBI Taxonomy" id="412755"/>
    <lineage>
        <taxon>unclassified sequences</taxon>
        <taxon>metagenomes</taxon>
        <taxon>ecological metagenomes</taxon>
    </lineage>
</organism>
<sequence>MNKMAEEKLEQYIKEMSTLCTQPITIEVSNIIKPSYMQGWEDCEKNFTEQLEDEPLPKEKK</sequence>
<reference evidence="1" key="1">
    <citation type="journal article" date="2015" name="Nature">
        <title>Complex archaea that bridge the gap between prokaryotes and eukaryotes.</title>
        <authorList>
            <person name="Spang A."/>
            <person name="Saw J.H."/>
            <person name="Jorgensen S.L."/>
            <person name="Zaremba-Niedzwiedzka K."/>
            <person name="Martijn J."/>
            <person name="Lind A.E."/>
            <person name="van Eijk R."/>
            <person name="Schleper C."/>
            <person name="Guy L."/>
            <person name="Ettema T.J."/>
        </authorList>
    </citation>
    <scope>NUCLEOTIDE SEQUENCE</scope>
</reference>
<proteinExistence type="predicted"/>
<protein>
    <submittedName>
        <fullName evidence="1">Uncharacterized protein</fullName>
    </submittedName>
</protein>
<dbReference type="AlphaFoldDB" id="A0A0F9MPQ0"/>
<dbReference type="EMBL" id="LAZR01004365">
    <property type="protein sequence ID" value="KKN09290.1"/>
    <property type="molecule type" value="Genomic_DNA"/>
</dbReference>